<dbReference type="Gene3D" id="2.60.120.650">
    <property type="entry name" value="Cupin"/>
    <property type="match status" value="1"/>
</dbReference>
<dbReference type="Proteomes" id="UP000253517">
    <property type="component" value="Unassembled WGS sequence"/>
</dbReference>
<reference evidence="2 3" key="1">
    <citation type="submission" date="2018-07" db="EMBL/GenBank/DDBJ databases">
        <title>Genomic Encyclopedia of Type Strains, Phase IV (KMG-IV): sequencing the most valuable type-strain genomes for metagenomic binning, comparative biology and taxonomic classification.</title>
        <authorList>
            <person name="Goeker M."/>
        </authorList>
    </citation>
    <scope>NUCLEOTIDE SEQUENCE [LARGE SCALE GENOMIC DNA]</scope>
    <source>
        <strain evidence="2 3">DSM 21410</strain>
    </source>
</reference>
<dbReference type="RefSeq" id="WP_114366426.1">
    <property type="nucleotide sequence ID" value="NZ_BHZF01000005.1"/>
</dbReference>
<evidence type="ECO:0000313" key="2">
    <source>
        <dbReference type="EMBL" id="RCX02377.1"/>
    </source>
</evidence>
<dbReference type="SUPFAM" id="SSF51197">
    <property type="entry name" value="Clavaminate synthase-like"/>
    <property type="match status" value="1"/>
</dbReference>
<dbReference type="AlphaFoldDB" id="A0A369A2T5"/>
<evidence type="ECO:0000259" key="1">
    <source>
        <dbReference type="PROSITE" id="PS51184"/>
    </source>
</evidence>
<proteinExistence type="predicted"/>
<dbReference type="EMBL" id="QPJS01000004">
    <property type="protein sequence ID" value="RCX02377.1"/>
    <property type="molecule type" value="Genomic_DNA"/>
</dbReference>
<sequence length="297" mass="34922">MRQLFIQPIETIDHLSKEQFLNHYYKLQIPVIVKGAAKDWPAYSKWSFEYIKIQGKDKIVPLYDNSKVDASRKVNEPVASMPLAEYIDLLLAGDSTYRIFLYNLMKEIPQLKDDIVYPDLGVSLLRSMPMLFFAGAGSRVFMHYDIDLGNIYHYHFAGYKTALIAPPSARQYIYHVPFSTICLEEIDFENPDFEKYPALKKITFYHAELQHGDMLYMPEGWWHYMRYDTAGFSLALRSVPHKLPHLAEAVSNIFIVRHLDNLFRTAFGNRWIQFKNEYAYKRMAKWHNQTDILINQT</sequence>
<dbReference type="PROSITE" id="PS51184">
    <property type="entry name" value="JMJC"/>
    <property type="match status" value="1"/>
</dbReference>
<accession>A0A369A2T5</accession>
<name>A0A369A2T5_9FLAO</name>
<gene>
    <name evidence="2" type="ORF">DES35_104137</name>
</gene>
<dbReference type="Pfam" id="PF13621">
    <property type="entry name" value="Cupin_8"/>
    <property type="match status" value="1"/>
</dbReference>
<feature type="domain" description="JmjC" evidence="1">
    <location>
        <begin position="97"/>
        <end position="253"/>
    </location>
</feature>
<organism evidence="2 3">
    <name type="scientific">Schleiferia thermophila</name>
    <dbReference type="NCBI Taxonomy" id="884107"/>
    <lineage>
        <taxon>Bacteria</taxon>
        <taxon>Pseudomonadati</taxon>
        <taxon>Bacteroidota</taxon>
        <taxon>Flavobacteriia</taxon>
        <taxon>Flavobacteriales</taxon>
        <taxon>Schleiferiaceae</taxon>
        <taxon>Schleiferia</taxon>
    </lineage>
</organism>
<comment type="caution">
    <text evidence="2">The sequence shown here is derived from an EMBL/GenBank/DDBJ whole genome shotgun (WGS) entry which is preliminary data.</text>
</comment>
<dbReference type="InterPro" id="IPR003347">
    <property type="entry name" value="JmjC_dom"/>
</dbReference>
<keyword evidence="3" id="KW-1185">Reference proteome</keyword>
<protein>
    <submittedName>
        <fullName evidence="2">Cupin-like protein</fullName>
    </submittedName>
</protein>
<dbReference type="PANTHER" id="PTHR12461:SF105">
    <property type="entry name" value="HYPOXIA-INDUCIBLE FACTOR 1-ALPHA INHIBITOR"/>
    <property type="match status" value="1"/>
</dbReference>
<dbReference type="PANTHER" id="PTHR12461">
    <property type="entry name" value="HYPOXIA-INDUCIBLE FACTOR 1 ALPHA INHIBITOR-RELATED"/>
    <property type="match status" value="1"/>
</dbReference>
<evidence type="ECO:0000313" key="3">
    <source>
        <dbReference type="Proteomes" id="UP000253517"/>
    </source>
</evidence>
<dbReference type="InterPro" id="IPR041667">
    <property type="entry name" value="Cupin_8"/>
</dbReference>